<keyword evidence="1" id="KW-0812">Transmembrane</keyword>
<gene>
    <name evidence="2" type="ORF">SBA_ch1_07410</name>
</gene>
<evidence type="ECO:0008006" key="4">
    <source>
        <dbReference type="Google" id="ProtNLM"/>
    </source>
</evidence>
<evidence type="ECO:0000313" key="3">
    <source>
        <dbReference type="Proteomes" id="UP001059971"/>
    </source>
</evidence>
<accession>A0ABM7G001</accession>
<dbReference type="PROSITE" id="PS51257">
    <property type="entry name" value="PROKAR_LIPOPROTEIN"/>
    <property type="match status" value="1"/>
</dbReference>
<keyword evidence="3" id="KW-1185">Reference proteome</keyword>
<sequence>MGQYRKGEDMRYLLLPLSCAVAGCGTSTVPVSGYLAQVGRVGVFSADARFTDWAMVEDGPDTYRNFARKSWQAGAQGRCGLSLWRIAGTGQRKGRGVKLVTITAFSRIDRDQANQIARKSAHPTLMTVDFC</sequence>
<organism evidence="2 3">
    <name type="scientific">Sphingomonas bisphenolicum</name>
    <dbReference type="NCBI Taxonomy" id="296544"/>
    <lineage>
        <taxon>Bacteria</taxon>
        <taxon>Pseudomonadati</taxon>
        <taxon>Pseudomonadota</taxon>
        <taxon>Alphaproteobacteria</taxon>
        <taxon>Sphingomonadales</taxon>
        <taxon>Sphingomonadaceae</taxon>
        <taxon>Sphingomonas</taxon>
    </lineage>
</organism>
<keyword evidence="1" id="KW-0472">Membrane</keyword>
<reference evidence="2" key="1">
    <citation type="submission" date="2018-07" db="EMBL/GenBank/DDBJ databases">
        <title>Complete genome sequence of Sphingomonas bisphenolicum strain AO1, a bisphenol A degradative bacterium isolated from Japanese farm field.</title>
        <authorList>
            <person name="Murakami M."/>
            <person name="Koh M."/>
            <person name="Koba S."/>
            <person name="Matsumura Y."/>
        </authorList>
    </citation>
    <scope>NUCLEOTIDE SEQUENCE</scope>
    <source>
        <strain evidence="2">AO1</strain>
    </source>
</reference>
<evidence type="ECO:0000313" key="2">
    <source>
        <dbReference type="EMBL" id="BBF68541.1"/>
    </source>
</evidence>
<dbReference type="Proteomes" id="UP001059971">
    <property type="component" value="Chromosome 1"/>
</dbReference>
<dbReference type="EMBL" id="AP018817">
    <property type="protein sequence ID" value="BBF68541.1"/>
    <property type="molecule type" value="Genomic_DNA"/>
</dbReference>
<protein>
    <recommendedName>
        <fullName evidence="4">Lipoprotein</fullName>
    </recommendedName>
</protein>
<proteinExistence type="predicted"/>
<evidence type="ECO:0000256" key="1">
    <source>
        <dbReference type="SAM" id="Phobius"/>
    </source>
</evidence>
<name>A0ABM7G001_9SPHN</name>
<feature type="transmembrane region" description="Helical" evidence="1">
    <location>
        <begin position="12"/>
        <end position="35"/>
    </location>
</feature>
<keyword evidence="1" id="KW-1133">Transmembrane helix</keyword>